<proteinExistence type="predicted"/>
<name>A0A9D4JM55_DREPO</name>
<dbReference type="AlphaFoldDB" id="A0A9D4JM55"/>
<dbReference type="EMBL" id="JAIWYP010000006">
    <property type="protein sequence ID" value="KAH3812482.1"/>
    <property type="molecule type" value="Genomic_DNA"/>
</dbReference>
<gene>
    <name evidence="1" type="ORF">DPMN_140916</name>
</gene>
<dbReference type="Proteomes" id="UP000828390">
    <property type="component" value="Unassembled WGS sequence"/>
</dbReference>
<protein>
    <submittedName>
        <fullName evidence="1">Uncharacterized protein</fullName>
    </submittedName>
</protein>
<reference evidence="1" key="1">
    <citation type="journal article" date="2019" name="bioRxiv">
        <title>The Genome of the Zebra Mussel, Dreissena polymorpha: A Resource for Invasive Species Research.</title>
        <authorList>
            <person name="McCartney M.A."/>
            <person name="Auch B."/>
            <person name="Kono T."/>
            <person name="Mallez S."/>
            <person name="Zhang Y."/>
            <person name="Obille A."/>
            <person name="Becker A."/>
            <person name="Abrahante J.E."/>
            <person name="Garbe J."/>
            <person name="Badalamenti J.P."/>
            <person name="Herman A."/>
            <person name="Mangelson H."/>
            <person name="Liachko I."/>
            <person name="Sullivan S."/>
            <person name="Sone E.D."/>
            <person name="Koren S."/>
            <person name="Silverstein K.A.T."/>
            <person name="Beckman K.B."/>
            <person name="Gohl D.M."/>
        </authorList>
    </citation>
    <scope>NUCLEOTIDE SEQUENCE</scope>
    <source>
        <strain evidence="1">Duluth1</strain>
        <tissue evidence="1">Whole animal</tissue>
    </source>
</reference>
<accession>A0A9D4JM55</accession>
<comment type="caution">
    <text evidence="1">The sequence shown here is derived from an EMBL/GenBank/DDBJ whole genome shotgun (WGS) entry which is preliminary data.</text>
</comment>
<evidence type="ECO:0000313" key="2">
    <source>
        <dbReference type="Proteomes" id="UP000828390"/>
    </source>
</evidence>
<organism evidence="1 2">
    <name type="scientific">Dreissena polymorpha</name>
    <name type="common">Zebra mussel</name>
    <name type="synonym">Mytilus polymorpha</name>
    <dbReference type="NCBI Taxonomy" id="45954"/>
    <lineage>
        <taxon>Eukaryota</taxon>
        <taxon>Metazoa</taxon>
        <taxon>Spiralia</taxon>
        <taxon>Lophotrochozoa</taxon>
        <taxon>Mollusca</taxon>
        <taxon>Bivalvia</taxon>
        <taxon>Autobranchia</taxon>
        <taxon>Heteroconchia</taxon>
        <taxon>Euheterodonta</taxon>
        <taxon>Imparidentia</taxon>
        <taxon>Neoheterodontei</taxon>
        <taxon>Myida</taxon>
        <taxon>Dreissenoidea</taxon>
        <taxon>Dreissenidae</taxon>
        <taxon>Dreissena</taxon>
    </lineage>
</organism>
<keyword evidence="2" id="KW-1185">Reference proteome</keyword>
<reference evidence="1" key="2">
    <citation type="submission" date="2020-11" db="EMBL/GenBank/DDBJ databases">
        <authorList>
            <person name="McCartney M.A."/>
            <person name="Auch B."/>
            <person name="Kono T."/>
            <person name="Mallez S."/>
            <person name="Becker A."/>
            <person name="Gohl D.M."/>
            <person name="Silverstein K.A.T."/>
            <person name="Koren S."/>
            <person name="Bechman K.B."/>
            <person name="Herman A."/>
            <person name="Abrahante J.E."/>
            <person name="Garbe J."/>
        </authorList>
    </citation>
    <scope>NUCLEOTIDE SEQUENCE</scope>
    <source>
        <strain evidence="1">Duluth1</strain>
        <tissue evidence="1">Whole animal</tissue>
    </source>
</reference>
<sequence length="194" mass="22000">MIPTLLGLDILKNKGDQTKLPQLIKDSFKIFTNGIYQCNRKRKSIINAAVPARYKKVCDLDIPVTSNLFGDNIDSKVEEIEKEEKKSQKFTSSPFYTSAMLQGAEGLLIHTSSKPVNPSQKTKVITGKAEVRVTGGNPRLSLTGERDHIRCKSSFAYEQYTRYVSRWKITTFYIRMGKKSHLTIGFSKRFVVTN</sequence>
<evidence type="ECO:0000313" key="1">
    <source>
        <dbReference type="EMBL" id="KAH3812482.1"/>
    </source>
</evidence>